<dbReference type="PANTHER" id="PTHR34703">
    <property type="entry name" value="ANTIPORTER SUBUNIT MNHG2-RELATED"/>
    <property type="match status" value="1"/>
</dbReference>
<keyword evidence="1" id="KW-0472">Membrane</keyword>
<evidence type="ECO:0000256" key="1">
    <source>
        <dbReference type="SAM" id="Phobius"/>
    </source>
</evidence>
<keyword evidence="1" id="KW-0812">Transmembrane</keyword>
<dbReference type="Proteomes" id="UP000093111">
    <property type="component" value="Unassembled WGS sequence"/>
</dbReference>
<reference evidence="2 3" key="1">
    <citation type="journal article" date="2016" name="Syst. Appl. Microbiol.">
        <title>Pararhizobium polonicum sp. nov. isolated from tumors on stone fruit rootstocks.</title>
        <authorList>
            <person name="Pulawska J."/>
            <person name="Kuzmanovic N."/>
            <person name="Willems A."/>
            <person name="Pothier J.F."/>
        </authorList>
    </citation>
    <scope>NUCLEOTIDE SEQUENCE [LARGE SCALE GENOMIC DNA]</scope>
    <source>
        <strain evidence="2 3">F5.1</strain>
    </source>
</reference>
<dbReference type="AlphaFoldDB" id="A0A1C7P1W8"/>
<dbReference type="NCBIfam" id="TIGR01300">
    <property type="entry name" value="CPA3_mnhG_phaG"/>
    <property type="match status" value="1"/>
</dbReference>
<dbReference type="RefSeq" id="WP_068954265.1">
    <property type="nucleotide sequence ID" value="NZ_LGLV01000007.1"/>
</dbReference>
<dbReference type="InterPro" id="IPR005133">
    <property type="entry name" value="PhaG_MnhG_YufB"/>
</dbReference>
<feature type="transmembrane region" description="Helical" evidence="1">
    <location>
        <begin position="48"/>
        <end position="67"/>
    </location>
</feature>
<accession>A0A1C7P1W8</accession>
<dbReference type="STRING" id="1612624.ADU59_11505"/>
<dbReference type="GO" id="GO:0015385">
    <property type="term" value="F:sodium:proton antiporter activity"/>
    <property type="evidence" value="ECO:0007669"/>
    <property type="project" value="TreeGrafter"/>
</dbReference>
<dbReference type="Pfam" id="PF03334">
    <property type="entry name" value="PhaG_MnhG_YufB"/>
    <property type="match status" value="1"/>
</dbReference>
<gene>
    <name evidence="2" type="ORF">ADU59_11505</name>
</gene>
<dbReference type="PATRIC" id="fig|1612624.7.peg.4181"/>
<organism evidence="2 3">
    <name type="scientific">Pararhizobium polonicum</name>
    <dbReference type="NCBI Taxonomy" id="1612624"/>
    <lineage>
        <taxon>Bacteria</taxon>
        <taxon>Pseudomonadati</taxon>
        <taxon>Pseudomonadota</taxon>
        <taxon>Alphaproteobacteria</taxon>
        <taxon>Hyphomicrobiales</taxon>
        <taxon>Rhizobiaceae</taxon>
        <taxon>Rhizobium/Agrobacterium group</taxon>
        <taxon>Pararhizobium</taxon>
    </lineage>
</organism>
<evidence type="ECO:0000313" key="3">
    <source>
        <dbReference type="Proteomes" id="UP000093111"/>
    </source>
</evidence>
<sequence>MNHLTDLPAWAAIPVCILLLAGSAITLVGSIGMIRLKTFYGRLHAPTIGASAGTILICLASMITFAVLQNRWIFHEVLIIVFVILTTPVTLMLLGQSALYRDRIEGKDDVPRKAAGEEPDSAGLDI</sequence>
<protein>
    <submittedName>
        <fullName evidence="2">Monovalent cation/H+ antiporter subunit G</fullName>
    </submittedName>
</protein>
<name>A0A1C7P1W8_9HYPH</name>
<comment type="caution">
    <text evidence="2">The sequence shown here is derived from an EMBL/GenBank/DDBJ whole genome shotgun (WGS) entry which is preliminary data.</text>
</comment>
<feature type="transmembrane region" description="Helical" evidence="1">
    <location>
        <begin position="73"/>
        <end position="94"/>
    </location>
</feature>
<keyword evidence="3" id="KW-1185">Reference proteome</keyword>
<dbReference type="OrthoDB" id="4427992at2"/>
<evidence type="ECO:0000313" key="2">
    <source>
        <dbReference type="EMBL" id="OBZ95217.1"/>
    </source>
</evidence>
<dbReference type="EMBL" id="LGLV01000007">
    <property type="protein sequence ID" value="OBZ95217.1"/>
    <property type="molecule type" value="Genomic_DNA"/>
</dbReference>
<proteinExistence type="predicted"/>
<keyword evidence="1" id="KW-1133">Transmembrane helix</keyword>
<dbReference type="PANTHER" id="PTHR34703:SF1">
    <property type="entry name" value="ANTIPORTER SUBUNIT MNHG2-RELATED"/>
    <property type="match status" value="1"/>
</dbReference>
<feature type="transmembrane region" description="Helical" evidence="1">
    <location>
        <begin position="12"/>
        <end position="36"/>
    </location>
</feature>